<accession>A0A178V983</accession>
<comment type="caution">
    <text evidence="1">The sequence shown here is derived from an EMBL/GenBank/DDBJ whole genome shotgun (WGS) entry which is preliminary data.</text>
</comment>
<proteinExistence type="predicted"/>
<name>A0A178V983_ARATH</name>
<dbReference type="AlphaFoldDB" id="A0A178V983"/>
<dbReference type="EMBL" id="LUHQ01000003">
    <property type="protein sequence ID" value="OAP02364.1"/>
    <property type="molecule type" value="Genomic_DNA"/>
</dbReference>
<evidence type="ECO:0000313" key="1">
    <source>
        <dbReference type="EMBL" id="OAP02364.1"/>
    </source>
</evidence>
<evidence type="ECO:0000313" key="2">
    <source>
        <dbReference type="Proteomes" id="UP000078284"/>
    </source>
</evidence>
<sequence length="75" mass="8164">MVLDSVVLDSVDVLMVVVMVDVITAVEEMAVVVAVDMAVELVVVTFEEEEFGLHLWDMDVAVEGVTLVKCPLKPC</sequence>
<dbReference type="Proteomes" id="UP000078284">
    <property type="component" value="Chromosome 3"/>
</dbReference>
<protein>
    <submittedName>
        <fullName evidence="1">Uncharacterized protein</fullName>
    </submittedName>
</protein>
<reference evidence="2" key="1">
    <citation type="journal article" date="2016" name="Proc. Natl. Acad. Sci. U.S.A.">
        <title>Chromosome-level assembly of Arabidopsis thaliana Ler reveals the extent of translocation and inversion polymorphisms.</title>
        <authorList>
            <person name="Zapata L."/>
            <person name="Ding J."/>
            <person name="Willing E.M."/>
            <person name="Hartwig B."/>
            <person name="Bezdan D."/>
            <person name="Jiao W.B."/>
            <person name="Patel V."/>
            <person name="Velikkakam James G."/>
            <person name="Koornneef M."/>
            <person name="Ossowski S."/>
            <person name="Schneeberger K."/>
        </authorList>
    </citation>
    <scope>NUCLEOTIDE SEQUENCE [LARGE SCALE GENOMIC DNA]</scope>
    <source>
        <strain evidence="2">cv. Landsberg erecta</strain>
    </source>
</reference>
<organism evidence="1 2">
    <name type="scientific">Arabidopsis thaliana</name>
    <name type="common">Mouse-ear cress</name>
    <dbReference type="NCBI Taxonomy" id="3702"/>
    <lineage>
        <taxon>Eukaryota</taxon>
        <taxon>Viridiplantae</taxon>
        <taxon>Streptophyta</taxon>
        <taxon>Embryophyta</taxon>
        <taxon>Tracheophyta</taxon>
        <taxon>Spermatophyta</taxon>
        <taxon>Magnoliopsida</taxon>
        <taxon>eudicotyledons</taxon>
        <taxon>Gunneridae</taxon>
        <taxon>Pentapetalae</taxon>
        <taxon>rosids</taxon>
        <taxon>malvids</taxon>
        <taxon>Brassicales</taxon>
        <taxon>Brassicaceae</taxon>
        <taxon>Camelineae</taxon>
        <taxon>Arabidopsis</taxon>
    </lineage>
</organism>
<gene>
    <name evidence="1" type="ordered locus">AXX17_At3g35050</name>
</gene>